<keyword evidence="2" id="KW-1185">Reference proteome</keyword>
<protein>
    <submittedName>
        <fullName evidence="1">Uncharacterized protein</fullName>
    </submittedName>
</protein>
<organism evidence="1 2">
    <name type="scientific">Gossypium arboreum</name>
    <name type="common">Tree cotton</name>
    <name type="synonym">Gossypium nanking</name>
    <dbReference type="NCBI Taxonomy" id="29729"/>
    <lineage>
        <taxon>Eukaryota</taxon>
        <taxon>Viridiplantae</taxon>
        <taxon>Streptophyta</taxon>
        <taxon>Embryophyta</taxon>
        <taxon>Tracheophyta</taxon>
        <taxon>Spermatophyta</taxon>
        <taxon>Magnoliopsida</taxon>
        <taxon>eudicotyledons</taxon>
        <taxon>Gunneridae</taxon>
        <taxon>Pentapetalae</taxon>
        <taxon>rosids</taxon>
        <taxon>malvids</taxon>
        <taxon>Malvales</taxon>
        <taxon>Malvaceae</taxon>
        <taxon>Malvoideae</taxon>
        <taxon>Gossypium</taxon>
    </lineage>
</organism>
<accession>A0ABR0QWV7</accession>
<sequence>MPTGSHKNFMLKCSWIEESANSTSPSAYAENLSSPNCLLYRDKTEEVGGIDTKIDHFCFEAWWVLEEACEEEIRKLWESKLGSYPNHFLTLAKGLKKRVNTIKARRGRDVKSLTRRLEALNGAERTEESLAEIVDVKLHLNMVMDKEEQY</sequence>
<reference evidence="1 2" key="1">
    <citation type="submission" date="2023-03" db="EMBL/GenBank/DDBJ databases">
        <title>WGS of Gossypium arboreum.</title>
        <authorList>
            <person name="Yu D."/>
        </authorList>
    </citation>
    <scope>NUCLEOTIDE SEQUENCE [LARGE SCALE GENOMIC DNA]</scope>
    <source>
        <tissue evidence="1">Leaf</tissue>
    </source>
</reference>
<name>A0ABR0QWV7_GOSAR</name>
<comment type="caution">
    <text evidence="1">The sequence shown here is derived from an EMBL/GenBank/DDBJ whole genome shotgun (WGS) entry which is preliminary data.</text>
</comment>
<dbReference type="Proteomes" id="UP001358586">
    <property type="component" value="Chromosome 2"/>
</dbReference>
<proteinExistence type="predicted"/>
<dbReference type="EMBL" id="JARKNE010000002">
    <property type="protein sequence ID" value="KAK5843471.1"/>
    <property type="molecule type" value="Genomic_DNA"/>
</dbReference>
<evidence type="ECO:0000313" key="2">
    <source>
        <dbReference type="Proteomes" id="UP001358586"/>
    </source>
</evidence>
<evidence type="ECO:0000313" key="1">
    <source>
        <dbReference type="EMBL" id="KAK5843471.1"/>
    </source>
</evidence>
<gene>
    <name evidence="1" type="ORF">PVK06_005928</name>
</gene>